<name>A0A0D8XG73_DICVI</name>
<dbReference type="AlphaFoldDB" id="A0A0D8XG73"/>
<feature type="compositionally biased region" description="Polar residues" evidence="1">
    <location>
        <begin position="55"/>
        <end position="83"/>
    </location>
</feature>
<evidence type="ECO:0000313" key="2">
    <source>
        <dbReference type="EMBL" id="KJH42729.1"/>
    </source>
</evidence>
<organism evidence="2 3">
    <name type="scientific">Dictyocaulus viviparus</name>
    <name type="common">Bovine lungworm</name>
    <dbReference type="NCBI Taxonomy" id="29172"/>
    <lineage>
        <taxon>Eukaryota</taxon>
        <taxon>Metazoa</taxon>
        <taxon>Ecdysozoa</taxon>
        <taxon>Nematoda</taxon>
        <taxon>Chromadorea</taxon>
        <taxon>Rhabditida</taxon>
        <taxon>Rhabditina</taxon>
        <taxon>Rhabditomorpha</taxon>
        <taxon>Strongyloidea</taxon>
        <taxon>Metastrongylidae</taxon>
        <taxon>Dictyocaulus</taxon>
    </lineage>
</organism>
<proteinExistence type="predicted"/>
<evidence type="ECO:0000313" key="3">
    <source>
        <dbReference type="Proteomes" id="UP000053766"/>
    </source>
</evidence>
<feature type="compositionally biased region" description="Polar residues" evidence="1">
    <location>
        <begin position="150"/>
        <end position="172"/>
    </location>
</feature>
<gene>
    <name evidence="2" type="ORF">DICVIV_11279</name>
</gene>
<evidence type="ECO:0000256" key="1">
    <source>
        <dbReference type="SAM" id="MobiDB-lite"/>
    </source>
</evidence>
<feature type="region of interest" description="Disordered" evidence="1">
    <location>
        <begin position="105"/>
        <end position="125"/>
    </location>
</feature>
<accession>A0A0D8XG73</accession>
<feature type="compositionally biased region" description="Low complexity" evidence="1">
    <location>
        <begin position="30"/>
        <end position="40"/>
    </location>
</feature>
<feature type="region of interest" description="Disordered" evidence="1">
    <location>
        <begin position="21"/>
        <end position="83"/>
    </location>
</feature>
<dbReference type="EMBL" id="KN716633">
    <property type="protein sequence ID" value="KJH42729.1"/>
    <property type="molecule type" value="Genomic_DNA"/>
</dbReference>
<dbReference type="Proteomes" id="UP000053766">
    <property type="component" value="Unassembled WGS sequence"/>
</dbReference>
<sequence>MQEEYGNRAAPEILRLYASAVKKSTKPSKDLTTSTKSTSTLRATKNLPSVGSARSRPSTTSAQLSQNTGIGIRSSKQTVNPRGVNMTSTSFSRTSHVHPMNDVKRTQQQTQSQTAPVKRAPAVSARISRGSVKPVLVPNIVRVTKHPTKENCNVSGGNLKARSSSNLTNDSTTIVRNTSGLRPPTAVTRISTGIPRLSRPNSPAK</sequence>
<protein>
    <submittedName>
        <fullName evidence="2">Uncharacterized protein</fullName>
    </submittedName>
</protein>
<reference evidence="3" key="2">
    <citation type="journal article" date="2016" name="Sci. Rep.">
        <title>Dictyocaulus viviparus genome, variome and transcriptome elucidate lungworm biology and support future intervention.</title>
        <authorList>
            <person name="McNulty S.N."/>
            <person name="Strube C."/>
            <person name="Rosa B.A."/>
            <person name="Martin J.C."/>
            <person name="Tyagi R."/>
            <person name="Choi Y.J."/>
            <person name="Wang Q."/>
            <person name="Hallsworth Pepin K."/>
            <person name="Zhang X."/>
            <person name="Ozersky P."/>
            <person name="Wilson R.K."/>
            <person name="Sternberg P.W."/>
            <person name="Gasser R.B."/>
            <person name="Mitreva M."/>
        </authorList>
    </citation>
    <scope>NUCLEOTIDE SEQUENCE [LARGE SCALE GENOMIC DNA]</scope>
    <source>
        <strain evidence="3">HannoverDv2000</strain>
    </source>
</reference>
<feature type="compositionally biased region" description="Polar residues" evidence="1">
    <location>
        <begin position="106"/>
        <end position="115"/>
    </location>
</feature>
<keyword evidence="3" id="KW-1185">Reference proteome</keyword>
<reference evidence="2 3" key="1">
    <citation type="submission" date="2013-11" db="EMBL/GenBank/DDBJ databases">
        <title>Draft genome of the bovine lungworm Dictyocaulus viviparus.</title>
        <authorList>
            <person name="Mitreva M."/>
        </authorList>
    </citation>
    <scope>NUCLEOTIDE SEQUENCE [LARGE SCALE GENOMIC DNA]</scope>
    <source>
        <strain evidence="2 3">HannoverDv2000</strain>
    </source>
</reference>
<feature type="region of interest" description="Disordered" evidence="1">
    <location>
        <begin position="148"/>
        <end position="172"/>
    </location>
</feature>